<gene>
    <name evidence="1" type="ORF">DCF19_14545</name>
</gene>
<organism evidence="1 2">
    <name type="scientific">Pseudanabaena frigida</name>
    <dbReference type="NCBI Taxonomy" id="945775"/>
    <lineage>
        <taxon>Bacteria</taxon>
        <taxon>Bacillati</taxon>
        <taxon>Cyanobacteriota</taxon>
        <taxon>Cyanophyceae</taxon>
        <taxon>Pseudanabaenales</taxon>
        <taxon>Pseudanabaenaceae</taxon>
        <taxon>Pseudanabaena</taxon>
    </lineage>
</organism>
<comment type="caution">
    <text evidence="1">The sequence shown here is derived from an EMBL/GenBank/DDBJ whole genome shotgun (WGS) entry which is preliminary data.</text>
</comment>
<proteinExistence type="predicted"/>
<dbReference type="Proteomes" id="UP000249467">
    <property type="component" value="Unassembled WGS sequence"/>
</dbReference>
<dbReference type="EMBL" id="QBML01000019">
    <property type="protein sequence ID" value="PZO39244.1"/>
    <property type="molecule type" value="Genomic_DNA"/>
</dbReference>
<accession>A0A2W4W218</accession>
<evidence type="ECO:0000313" key="2">
    <source>
        <dbReference type="Proteomes" id="UP000249467"/>
    </source>
</evidence>
<evidence type="ECO:0000313" key="1">
    <source>
        <dbReference type="EMBL" id="PZO39244.1"/>
    </source>
</evidence>
<sequence>MIEMLWVHNSEEAKSEAIRRTRLGERWANRKDAACPFGICLRSVTANNGTVPFSHWAYHPPYLPETMSIAVGTNSNLLNEPMLFQIPFGKRPDRYPPEKAQPLEHGNGLREITRLEMVSPTANNISPEFQAVIDCNILNIKEGKDYCMEIGFDGELQGNQLDCRPELPMRLFW</sequence>
<protein>
    <submittedName>
        <fullName evidence="1">Uncharacterized protein</fullName>
    </submittedName>
</protein>
<dbReference type="AlphaFoldDB" id="A0A2W4W218"/>
<reference evidence="1 2" key="1">
    <citation type="submission" date="2018-04" db="EMBL/GenBank/DDBJ databases">
        <authorList>
            <person name="Go L.Y."/>
            <person name="Mitchell J.A."/>
        </authorList>
    </citation>
    <scope>NUCLEOTIDE SEQUENCE [LARGE SCALE GENOMIC DNA]</scope>
    <source>
        <strain evidence="1">ULC066bin1</strain>
    </source>
</reference>
<name>A0A2W4W218_9CYAN</name>
<reference evidence="1 2" key="2">
    <citation type="submission" date="2018-06" db="EMBL/GenBank/DDBJ databases">
        <title>Metagenomic assembly of (sub)arctic Cyanobacteria and their associated microbiome from non-axenic cultures.</title>
        <authorList>
            <person name="Baurain D."/>
        </authorList>
    </citation>
    <scope>NUCLEOTIDE SEQUENCE [LARGE SCALE GENOMIC DNA]</scope>
    <source>
        <strain evidence="1">ULC066bin1</strain>
    </source>
</reference>